<evidence type="ECO:0000313" key="3">
    <source>
        <dbReference type="EMBL" id="MFC5069922.1"/>
    </source>
</evidence>
<dbReference type="PANTHER" id="PTHR43674:SF16">
    <property type="entry name" value="CARBON-NITROGEN FAMILY, PUTATIVE (AFU_ORTHOLOGUE AFUA_5G02350)-RELATED"/>
    <property type="match status" value="1"/>
</dbReference>
<dbReference type="InterPro" id="IPR003010">
    <property type="entry name" value="C-N_Hydrolase"/>
</dbReference>
<name>A0ABV9Z5U1_9HYPH</name>
<comment type="caution">
    <text evidence="3">The sequence shown here is derived from an EMBL/GenBank/DDBJ whole genome shotgun (WGS) entry which is preliminary data.</text>
</comment>
<dbReference type="RefSeq" id="WP_162799791.1">
    <property type="nucleotide sequence ID" value="NZ_JBHSJF010000008.1"/>
</dbReference>
<dbReference type="SUPFAM" id="SSF56317">
    <property type="entry name" value="Carbon-nitrogen hydrolase"/>
    <property type="match status" value="1"/>
</dbReference>
<feature type="domain" description="CN hydrolase" evidence="2">
    <location>
        <begin position="5"/>
        <end position="258"/>
    </location>
</feature>
<keyword evidence="1 3" id="KW-0378">Hydrolase</keyword>
<dbReference type="Proteomes" id="UP001595796">
    <property type="component" value="Unassembled WGS sequence"/>
</dbReference>
<accession>A0ABV9Z5U1</accession>
<gene>
    <name evidence="3" type="ORF">ACFPFW_18050</name>
</gene>
<dbReference type="Pfam" id="PF00795">
    <property type="entry name" value="CN_hydrolase"/>
    <property type="match status" value="1"/>
</dbReference>
<evidence type="ECO:0000313" key="4">
    <source>
        <dbReference type="Proteomes" id="UP001595796"/>
    </source>
</evidence>
<protein>
    <submittedName>
        <fullName evidence="3">Carbon-nitrogen hydrolase family protein</fullName>
    </submittedName>
</protein>
<sequence>MSTYVRVAAASTGPASDDLSAALAEAKQAIARLAELGAELVVLPELFACPYVASDDPANWGHLAEPIDGPTARWASGQAVRNGVDIVFGMALADADAKPFNAALLARRDGSIAEVATKLNLPPPGPGERFGEADHFRPGVGDVACFELGGVQVAVLICFDRRFPECWQAAVRSGAELVVVLVGGPAPQDPDGFYLAEIQGHARANAVYALAAARAGVETVLGRNVRHDGLTLAINPFGTVLAAGEGTASDVAIIDVDPVVIAAARSGRGRNDMHASTSII</sequence>
<dbReference type="PANTHER" id="PTHR43674">
    <property type="entry name" value="NITRILASE C965.09-RELATED"/>
    <property type="match status" value="1"/>
</dbReference>
<dbReference type="EMBL" id="JBHSJF010000008">
    <property type="protein sequence ID" value="MFC5069922.1"/>
    <property type="molecule type" value="Genomic_DNA"/>
</dbReference>
<dbReference type="GO" id="GO:0016787">
    <property type="term" value="F:hydrolase activity"/>
    <property type="evidence" value="ECO:0007669"/>
    <property type="project" value="UniProtKB-KW"/>
</dbReference>
<dbReference type="Gene3D" id="3.60.110.10">
    <property type="entry name" value="Carbon-nitrogen hydrolase"/>
    <property type="match status" value="1"/>
</dbReference>
<evidence type="ECO:0000259" key="2">
    <source>
        <dbReference type="PROSITE" id="PS50263"/>
    </source>
</evidence>
<keyword evidence="4" id="KW-1185">Reference proteome</keyword>
<reference evidence="4" key="1">
    <citation type="journal article" date="2019" name="Int. J. Syst. Evol. Microbiol.">
        <title>The Global Catalogue of Microorganisms (GCM) 10K type strain sequencing project: providing services to taxonomists for standard genome sequencing and annotation.</title>
        <authorList>
            <consortium name="The Broad Institute Genomics Platform"/>
            <consortium name="The Broad Institute Genome Sequencing Center for Infectious Disease"/>
            <person name="Wu L."/>
            <person name="Ma J."/>
        </authorList>
    </citation>
    <scope>NUCLEOTIDE SEQUENCE [LARGE SCALE GENOMIC DNA]</scope>
    <source>
        <strain evidence="4">CGMCC 1.16444</strain>
    </source>
</reference>
<proteinExistence type="predicted"/>
<dbReference type="InterPro" id="IPR050345">
    <property type="entry name" value="Aliph_Amidase/BUP"/>
</dbReference>
<dbReference type="PROSITE" id="PS50263">
    <property type="entry name" value="CN_HYDROLASE"/>
    <property type="match status" value="1"/>
</dbReference>
<dbReference type="InterPro" id="IPR036526">
    <property type="entry name" value="C-N_Hydrolase_sf"/>
</dbReference>
<organism evidence="3 4">
    <name type="scientific">Flaviflagellibacter deserti</name>
    <dbReference type="NCBI Taxonomy" id="2267266"/>
    <lineage>
        <taxon>Bacteria</taxon>
        <taxon>Pseudomonadati</taxon>
        <taxon>Pseudomonadota</taxon>
        <taxon>Alphaproteobacteria</taxon>
        <taxon>Hyphomicrobiales</taxon>
        <taxon>Flaviflagellibacter</taxon>
    </lineage>
</organism>
<evidence type="ECO:0000256" key="1">
    <source>
        <dbReference type="ARBA" id="ARBA00022801"/>
    </source>
</evidence>
<dbReference type="CDD" id="cd07197">
    <property type="entry name" value="nitrilase"/>
    <property type="match status" value="1"/>
</dbReference>